<accession>A0A163H0E2</accession>
<proteinExistence type="predicted"/>
<dbReference type="RefSeq" id="WP_006212501.1">
    <property type="nucleotide sequence ID" value="NZ_JBHVWI010000005.1"/>
</dbReference>
<dbReference type="EMBL" id="LWMH01000001">
    <property type="protein sequence ID" value="KZS45244.1"/>
    <property type="molecule type" value="Genomic_DNA"/>
</dbReference>
<evidence type="ECO:0000313" key="1">
    <source>
        <dbReference type="EMBL" id="KZS45244.1"/>
    </source>
</evidence>
<reference evidence="1" key="1">
    <citation type="journal article" date="2016" name="Genome Announc.">
        <title>Draft genomes of two strains of Paenibacillus glucanolyticus with capability to degrade lignocellulose.</title>
        <authorList>
            <person name="Mathews S.L."/>
            <person name="Pawlak J."/>
            <person name="Grunden A.M."/>
        </authorList>
    </citation>
    <scope>NUCLEOTIDE SEQUENCE [LARGE SCALE GENOMIC DNA]</scope>
    <source>
        <strain evidence="1">SLM1</strain>
    </source>
</reference>
<dbReference type="Proteomes" id="UP000076796">
    <property type="component" value="Unassembled WGS sequence"/>
</dbReference>
<dbReference type="STRING" id="59843.A3958_04455"/>
<sequence>MSSETKHLITLGIRVMEIGALSVHGRSHNVTPVELSPEKLVFLCPWDIPISPKIKLSYEIDDTYDHIQVFGRIQIQEHLHDYQLYQVEICTDRDQKARITGMLNRMISSHMALNHSVYRNYIHSSQGQYNKKLIIQ</sequence>
<dbReference type="AlphaFoldDB" id="A0A163H0E2"/>
<evidence type="ECO:0000313" key="2">
    <source>
        <dbReference type="Proteomes" id="UP000076796"/>
    </source>
</evidence>
<gene>
    <name evidence="1" type="ORF">AWU65_04515</name>
</gene>
<protein>
    <submittedName>
        <fullName evidence="1">Uncharacterized protein</fullName>
    </submittedName>
</protein>
<keyword evidence="2" id="KW-1185">Reference proteome</keyword>
<dbReference type="KEGG" id="pglu:A3958_04455"/>
<name>A0A163H0E2_9BACL</name>
<comment type="caution">
    <text evidence="1">The sequence shown here is derived from an EMBL/GenBank/DDBJ whole genome shotgun (WGS) entry which is preliminary data.</text>
</comment>
<organism evidence="1 2">
    <name type="scientific">Paenibacillus glucanolyticus</name>
    <dbReference type="NCBI Taxonomy" id="59843"/>
    <lineage>
        <taxon>Bacteria</taxon>
        <taxon>Bacillati</taxon>
        <taxon>Bacillota</taxon>
        <taxon>Bacilli</taxon>
        <taxon>Bacillales</taxon>
        <taxon>Paenibacillaceae</taxon>
        <taxon>Paenibacillus</taxon>
    </lineage>
</organism>
<dbReference type="OrthoDB" id="2633657at2"/>